<comment type="similarity">
    <text evidence="1">Belongs to the type-B carboxylesterase/lipase family.</text>
</comment>
<evidence type="ECO:0000313" key="8">
    <source>
        <dbReference type="EMBL" id="KAJ3640139.1"/>
    </source>
</evidence>
<keyword evidence="5" id="KW-1133">Transmembrane helix</keyword>
<dbReference type="PROSITE" id="PS00941">
    <property type="entry name" value="CARBOXYLESTERASE_B_2"/>
    <property type="match status" value="1"/>
</dbReference>
<dbReference type="InterPro" id="IPR029058">
    <property type="entry name" value="AB_hydrolase_fold"/>
</dbReference>
<keyword evidence="2 6" id="KW-0732">Signal</keyword>
<evidence type="ECO:0000256" key="1">
    <source>
        <dbReference type="ARBA" id="ARBA00005964"/>
    </source>
</evidence>
<sequence>MATVNGFKFKIIILLCSEFGSYVLGQYDEYGRTPYHQQNQYNQYNNNPYNNNPYNTPYNVPNPGDRDYRTYFYKGRRYGQQSNYYNNRWRPGDPRIQGQDEHFFYDPQGNEEPILPGILGAWRTDLQGKFRQQTKDKPRDIFVATTHGQVQGFLVYLFDNPDPDSLYRPGSEFIEREYGMTEVYLGIPYAEPPILEGRFKPPRWHKGWQLLQAVDFGPACPQPARYVGVTKGVRDMDEDCLYLNIYKPPTKESEVGQRFPIMFYIHGGDFIRGASNTFPAHIMATFYNVVVVTINYRLGALGFISTGDVNSPGNYGILDQAMALKWVYENADNFGGDRDSITLFGPGAGAASAGLLMVSPETKHIVSKVIAQSGSALADWTLIVDKYRAQNTSRVFGKLIGCSIESSWKLMNCLKQGRSFYEIGNSEFPPEVGLFPWAPVIEMNVTMPYYEGWNEKDWHFLRKTPEELLRKRQFNPNLKYMSGITLQEAASFITSNKSLEPNYIIDEQFFEQKIWELVLRYNYTLNLNGTFEAIKYMYTYWPDPTNKTHIRDKYVQMLSDFLYTAPNDKIVKILVEQGVDVYQYVLNTTIESFKLEEWRKVPHDIEHYLLSGAPFMDVEFFPDGKFKRDQWTNNDRNMSHFFMKAYTNFARYGDPTYTQILGLHFEKAKHGELKYLNLNTTYNSSIMWNFRQTESAFWSQYLPIVVGYLVPTYPPTTEYWWEPRAPLQIAFWSMSGACLLLVVLLVVCCMLWRNAKRQSDRYYNDVFMVPDTDTEEGIDNTRIANPYDYSEKIRTPVSVPARTNSASSFRTESAVSLKEMQGFMSSSPSEDYPRKGTPVLSHRQNKNKTQLMQGVPQTDV</sequence>
<feature type="transmembrane region" description="Helical" evidence="5">
    <location>
        <begin position="729"/>
        <end position="752"/>
    </location>
</feature>
<accession>A0AA38HSC6</accession>
<evidence type="ECO:0000256" key="2">
    <source>
        <dbReference type="ARBA" id="ARBA00022729"/>
    </source>
</evidence>
<evidence type="ECO:0000259" key="7">
    <source>
        <dbReference type="Pfam" id="PF00135"/>
    </source>
</evidence>
<comment type="caution">
    <text evidence="8">The sequence shown here is derived from an EMBL/GenBank/DDBJ whole genome shotgun (WGS) entry which is preliminary data.</text>
</comment>
<dbReference type="Gene3D" id="3.40.50.1820">
    <property type="entry name" value="alpha/beta hydrolase"/>
    <property type="match status" value="1"/>
</dbReference>
<keyword evidence="5" id="KW-0812">Transmembrane</keyword>
<feature type="region of interest" description="Disordered" evidence="4">
    <location>
        <begin position="823"/>
        <end position="860"/>
    </location>
</feature>
<protein>
    <recommendedName>
        <fullName evidence="7">Carboxylesterase type B domain-containing protein</fullName>
    </recommendedName>
</protein>
<feature type="chain" id="PRO_5041460370" description="Carboxylesterase type B domain-containing protein" evidence="6">
    <location>
        <begin position="26"/>
        <end position="860"/>
    </location>
</feature>
<dbReference type="AlphaFoldDB" id="A0AA38HSC6"/>
<feature type="compositionally biased region" description="Polar residues" evidence="4">
    <location>
        <begin position="847"/>
        <end position="860"/>
    </location>
</feature>
<evidence type="ECO:0000256" key="6">
    <source>
        <dbReference type="SAM" id="SignalP"/>
    </source>
</evidence>
<dbReference type="FunFam" id="3.40.50.1820:FF:000156">
    <property type="entry name" value="Neuroligin-4, Y-linked"/>
    <property type="match status" value="1"/>
</dbReference>
<feature type="domain" description="Carboxylesterase type B" evidence="7">
    <location>
        <begin position="180"/>
        <end position="698"/>
    </location>
</feature>
<evidence type="ECO:0000313" key="9">
    <source>
        <dbReference type="Proteomes" id="UP001168821"/>
    </source>
</evidence>
<evidence type="ECO:0000256" key="4">
    <source>
        <dbReference type="SAM" id="MobiDB-lite"/>
    </source>
</evidence>
<keyword evidence="3" id="KW-0325">Glycoprotein</keyword>
<proteinExistence type="inferred from homology"/>
<evidence type="ECO:0000256" key="3">
    <source>
        <dbReference type="ARBA" id="ARBA00023180"/>
    </source>
</evidence>
<dbReference type="InterPro" id="IPR002018">
    <property type="entry name" value="CarbesteraseB"/>
</dbReference>
<evidence type="ECO:0000256" key="5">
    <source>
        <dbReference type="SAM" id="Phobius"/>
    </source>
</evidence>
<reference evidence="8" key="1">
    <citation type="journal article" date="2023" name="G3 (Bethesda)">
        <title>Whole genome assemblies of Zophobas morio and Tenebrio molitor.</title>
        <authorList>
            <person name="Kaur S."/>
            <person name="Stinson S.A."/>
            <person name="diCenzo G.C."/>
        </authorList>
    </citation>
    <scope>NUCLEOTIDE SEQUENCE</scope>
    <source>
        <strain evidence="8">QUZm001</strain>
    </source>
</reference>
<keyword evidence="9" id="KW-1185">Reference proteome</keyword>
<name>A0AA38HSC6_9CUCU</name>
<dbReference type="InterPro" id="IPR019819">
    <property type="entry name" value="Carboxylesterase_B_CS"/>
</dbReference>
<feature type="signal peptide" evidence="6">
    <location>
        <begin position="1"/>
        <end position="25"/>
    </location>
</feature>
<dbReference type="SUPFAM" id="SSF53474">
    <property type="entry name" value="alpha/beta-Hydrolases"/>
    <property type="match status" value="1"/>
</dbReference>
<dbReference type="InterPro" id="IPR051093">
    <property type="entry name" value="Neuroligin/BSAL"/>
</dbReference>
<keyword evidence="5" id="KW-0472">Membrane</keyword>
<organism evidence="8 9">
    <name type="scientific">Zophobas morio</name>
    <dbReference type="NCBI Taxonomy" id="2755281"/>
    <lineage>
        <taxon>Eukaryota</taxon>
        <taxon>Metazoa</taxon>
        <taxon>Ecdysozoa</taxon>
        <taxon>Arthropoda</taxon>
        <taxon>Hexapoda</taxon>
        <taxon>Insecta</taxon>
        <taxon>Pterygota</taxon>
        <taxon>Neoptera</taxon>
        <taxon>Endopterygota</taxon>
        <taxon>Coleoptera</taxon>
        <taxon>Polyphaga</taxon>
        <taxon>Cucujiformia</taxon>
        <taxon>Tenebrionidae</taxon>
        <taxon>Zophobas</taxon>
    </lineage>
</organism>
<dbReference type="Pfam" id="PF00135">
    <property type="entry name" value="COesterase"/>
    <property type="match status" value="1"/>
</dbReference>
<gene>
    <name evidence="8" type="ORF">Zmor_003455</name>
</gene>
<dbReference type="EMBL" id="JALNTZ010000010">
    <property type="protein sequence ID" value="KAJ3640139.1"/>
    <property type="molecule type" value="Genomic_DNA"/>
</dbReference>
<dbReference type="Proteomes" id="UP001168821">
    <property type="component" value="Unassembled WGS sequence"/>
</dbReference>
<dbReference type="PANTHER" id="PTHR43903">
    <property type="entry name" value="NEUROLIGIN"/>
    <property type="match status" value="1"/>
</dbReference>